<dbReference type="EMBL" id="WHWB01034325">
    <property type="protein sequence ID" value="KAJ7411362.1"/>
    <property type="molecule type" value="Genomic_DNA"/>
</dbReference>
<keyword evidence="2" id="KW-1185">Reference proteome</keyword>
<gene>
    <name evidence="1" type="ORF">WISP_102982</name>
</gene>
<sequence>MSRWTSVTCDVPLGVCESVLVPILFDIFINDIDTEIKATVSNLADNTKLSVGEDKPEERDAIQRGHVNLMRFNKAQCKILHLCWGNPYYQYRLEDEGIPQFKKIS</sequence>
<accession>A0ABQ9CXY0</accession>
<dbReference type="Proteomes" id="UP001145742">
    <property type="component" value="Unassembled WGS sequence"/>
</dbReference>
<proteinExistence type="predicted"/>
<evidence type="ECO:0000313" key="2">
    <source>
        <dbReference type="Proteomes" id="UP001145742"/>
    </source>
</evidence>
<protein>
    <submittedName>
        <fullName evidence="1">Rna-directed dna polymerase from mobile element jockey-like</fullName>
    </submittedName>
</protein>
<organism evidence="1 2">
    <name type="scientific">Willisornis vidua</name>
    <name type="common">Xingu scale-backed antbird</name>
    <dbReference type="NCBI Taxonomy" id="1566151"/>
    <lineage>
        <taxon>Eukaryota</taxon>
        <taxon>Metazoa</taxon>
        <taxon>Chordata</taxon>
        <taxon>Craniata</taxon>
        <taxon>Vertebrata</taxon>
        <taxon>Euteleostomi</taxon>
        <taxon>Archelosauria</taxon>
        <taxon>Archosauria</taxon>
        <taxon>Dinosauria</taxon>
        <taxon>Saurischia</taxon>
        <taxon>Theropoda</taxon>
        <taxon>Coelurosauria</taxon>
        <taxon>Aves</taxon>
        <taxon>Neognathae</taxon>
        <taxon>Neoaves</taxon>
        <taxon>Telluraves</taxon>
        <taxon>Australaves</taxon>
        <taxon>Passeriformes</taxon>
        <taxon>Thamnophilidae</taxon>
        <taxon>Willisornis</taxon>
    </lineage>
</organism>
<comment type="caution">
    <text evidence="1">The sequence shown here is derived from an EMBL/GenBank/DDBJ whole genome shotgun (WGS) entry which is preliminary data.</text>
</comment>
<evidence type="ECO:0000313" key="1">
    <source>
        <dbReference type="EMBL" id="KAJ7411362.1"/>
    </source>
</evidence>
<reference evidence="1" key="1">
    <citation type="submission" date="2019-10" db="EMBL/GenBank/DDBJ databases">
        <authorList>
            <person name="Soares A.E.R."/>
            <person name="Aleixo A."/>
            <person name="Schneider P."/>
            <person name="Miyaki C.Y."/>
            <person name="Schneider M.P."/>
            <person name="Mello C."/>
            <person name="Vasconcelos A.T.R."/>
        </authorList>
    </citation>
    <scope>NUCLEOTIDE SEQUENCE</scope>
    <source>
        <tissue evidence="1">Muscle</tissue>
    </source>
</reference>
<name>A0ABQ9CXY0_9PASS</name>